<keyword evidence="1" id="KW-0472">Membrane</keyword>
<dbReference type="Pfam" id="PF10756">
    <property type="entry name" value="bPH_6"/>
    <property type="match status" value="1"/>
</dbReference>
<keyword evidence="4" id="KW-1185">Reference proteome</keyword>
<feature type="transmembrane region" description="Helical" evidence="1">
    <location>
        <begin position="36"/>
        <end position="53"/>
    </location>
</feature>
<protein>
    <submittedName>
        <fullName evidence="3">PH domain-containing protein</fullName>
    </submittedName>
</protein>
<evidence type="ECO:0000259" key="2">
    <source>
        <dbReference type="Pfam" id="PF10756"/>
    </source>
</evidence>
<evidence type="ECO:0000313" key="4">
    <source>
        <dbReference type="Proteomes" id="UP001589867"/>
    </source>
</evidence>
<reference evidence="3 4" key="1">
    <citation type="submission" date="2024-09" db="EMBL/GenBank/DDBJ databases">
        <authorList>
            <person name="Sun Q."/>
            <person name="Mori K."/>
        </authorList>
    </citation>
    <scope>NUCLEOTIDE SEQUENCE [LARGE SCALE GENOMIC DNA]</scope>
    <source>
        <strain evidence="3 4">TBRC 3947</strain>
    </source>
</reference>
<feature type="domain" description="Low molecular weight protein antigen 6 PH" evidence="2">
    <location>
        <begin position="60"/>
        <end position="134"/>
    </location>
</feature>
<name>A0ABV6ME51_9ACTN</name>
<keyword evidence="1" id="KW-0812">Transmembrane</keyword>
<dbReference type="EMBL" id="JBHLUH010000077">
    <property type="protein sequence ID" value="MFC0533006.1"/>
    <property type="molecule type" value="Genomic_DNA"/>
</dbReference>
<accession>A0ABV6ME51</accession>
<keyword evidence="1" id="KW-1133">Transmembrane helix</keyword>
<proteinExistence type="predicted"/>
<dbReference type="RefSeq" id="WP_377260091.1">
    <property type="nucleotide sequence ID" value="NZ_JBHLUH010000077.1"/>
</dbReference>
<dbReference type="InterPro" id="IPR019692">
    <property type="entry name" value="CFP-6_PH"/>
</dbReference>
<comment type="caution">
    <text evidence="3">The sequence shown here is derived from an EMBL/GenBank/DDBJ whole genome shotgun (WGS) entry which is preliminary data.</text>
</comment>
<feature type="transmembrane region" description="Helical" evidence="1">
    <location>
        <begin position="12"/>
        <end position="30"/>
    </location>
</feature>
<organism evidence="3 4">
    <name type="scientific">Phytohabitans kaempferiae</name>
    <dbReference type="NCBI Taxonomy" id="1620943"/>
    <lineage>
        <taxon>Bacteria</taxon>
        <taxon>Bacillati</taxon>
        <taxon>Actinomycetota</taxon>
        <taxon>Actinomycetes</taxon>
        <taxon>Micromonosporales</taxon>
        <taxon>Micromonosporaceae</taxon>
    </lineage>
</organism>
<evidence type="ECO:0000256" key="1">
    <source>
        <dbReference type="SAM" id="Phobius"/>
    </source>
</evidence>
<evidence type="ECO:0000313" key="3">
    <source>
        <dbReference type="EMBL" id="MFC0533006.1"/>
    </source>
</evidence>
<sequence length="149" mass="15498">MDALSWRVPWKVPAAKLGVAAGILAIGLLFADGDVVRLVLAAVVAAALAVWAARDLLAPVRLAADPAGVTLVAGFAGRRRVAWSRIERVRVDSRPRLGIRSEMLEIDAGESLHLFSEYDLGAPPADVAAALESLSGAAPPQGSAGDDLR</sequence>
<dbReference type="Proteomes" id="UP001589867">
    <property type="component" value="Unassembled WGS sequence"/>
</dbReference>
<gene>
    <name evidence="3" type="ORF">ACFFIA_35850</name>
</gene>